<dbReference type="GO" id="GO:0016020">
    <property type="term" value="C:membrane"/>
    <property type="evidence" value="ECO:0007669"/>
    <property type="project" value="InterPro"/>
</dbReference>
<keyword evidence="4" id="KW-0812">Transmembrane</keyword>
<dbReference type="AlphaFoldDB" id="A0A6L8LSM3"/>
<dbReference type="InterPro" id="IPR051310">
    <property type="entry name" value="MCP_chemotaxis"/>
</dbReference>
<sequence>MNSELSSDVVRSTKMVRLVTLGMAPIPPIAAFVVGGPLSTVVMASVIFGLMALVAARVDQKSRPMVLALALVGQSIAFTAGFAGHGWQIDTHMTFFAVLAIVATMADVRALLLAVVVTAAHHLLLGVFLPVLVFPETTLFETVQRVLFHAAIVVVEAAVLLWSMILSQKARREIEQTHAKAAQSAAEAVKAQQEAEKARELAIAAADRTRREGQRAAVAVEQVASAASAAAENAANAQVLVANAKADADKNGAVVERTRSAMQAIEASSAEVVSIVDVIDDIARQTDLLALNAAVESARAGEAGRGFAVVASEVRKLAQRSSDAAHQIRGLVGTSSQQVAEGVGLVGETGEALSRIVASVSDLNDLMVDIADGATSQAEGLEQVNVAIARIDQIECDGTDEGGDSVEGKVAQSSVSFDLTLDEGGDAAAEVDFTPEGRAA</sequence>
<keyword evidence="7" id="KW-1185">Reference proteome</keyword>
<comment type="caution">
    <text evidence="6">The sequence shown here is derived from an EMBL/GenBank/DDBJ whole genome shotgun (WGS) entry which is preliminary data.</text>
</comment>
<feature type="transmembrane region" description="Helical" evidence="4">
    <location>
        <begin position="111"/>
        <end position="134"/>
    </location>
</feature>
<feature type="transmembrane region" description="Helical" evidence="4">
    <location>
        <begin position="66"/>
        <end position="83"/>
    </location>
</feature>
<evidence type="ECO:0000259" key="5">
    <source>
        <dbReference type="PROSITE" id="PS50111"/>
    </source>
</evidence>
<gene>
    <name evidence="6" type="ORF">GR167_12700</name>
</gene>
<feature type="transmembrane region" description="Helical" evidence="4">
    <location>
        <begin position="29"/>
        <end position="54"/>
    </location>
</feature>
<dbReference type="Pfam" id="PF00015">
    <property type="entry name" value="MCPsignal"/>
    <property type="match status" value="1"/>
</dbReference>
<feature type="transmembrane region" description="Helical" evidence="4">
    <location>
        <begin position="146"/>
        <end position="166"/>
    </location>
</feature>
<dbReference type="PANTHER" id="PTHR43531">
    <property type="entry name" value="PROTEIN ICFG"/>
    <property type="match status" value="1"/>
</dbReference>
<evidence type="ECO:0000256" key="3">
    <source>
        <dbReference type="PROSITE-ProRule" id="PRU00284"/>
    </source>
</evidence>
<keyword evidence="4" id="KW-1133">Transmembrane helix</keyword>
<reference evidence="6 7" key="1">
    <citation type="submission" date="2020-01" db="EMBL/GenBank/DDBJ databases">
        <authorList>
            <person name="Chen S."/>
        </authorList>
    </citation>
    <scope>NUCLEOTIDE SEQUENCE [LARGE SCALE GENOMIC DNA]</scope>
    <source>
        <strain evidence="6 7">GS-10</strain>
    </source>
</reference>
<keyword evidence="4" id="KW-0472">Membrane</keyword>
<dbReference type="SMART" id="SM00283">
    <property type="entry name" value="MA"/>
    <property type="match status" value="1"/>
</dbReference>
<dbReference type="PANTHER" id="PTHR43531:SF11">
    <property type="entry name" value="METHYL-ACCEPTING CHEMOTAXIS PROTEIN 3"/>
    <property type="match status" value="1"/>
</dbReference>
<comment type="similarity">
    <text evidence="2">Belongs to the methyl-accepting chemotaxis (MCP) protein family.</text>
</comment>
<protein>
    <recommendedName>
        <fullName evidence="5">Methyl-accepting transducer domain-containing protein</fullName>
    </recommendedName>
</protein>
<dbReference type="GO" id="GO:0007165">
    <property type="term" value="P:signal transduction"/>
    <property type="evidence" value="ECO:0007669"/>
    <property type="project" value="UniProtKB-KW"/>
</dbReference>
<evidence type="ECO:0000256" key="4">
    <source>
        <dbReference type="SAM" id="Phobius"/>
    </source>
</evidence>
<name>A0A6L8LSM3_9RHOB</name>
<dbReference type="EMBL" id="WWEN01000005">
    <property type="protein sequence ID" value="MYM56169.1"/>
    <property type="molecule type" value="Genomic_DNA"/>
</dbReference>
<dbReference type="InterPro" id="IPR004089">
    <property type="entry name" value="MCPsignal_dom"/>
</dbReference>
<keyword evidence="3" id="KW-0807">Transducer</keyword>
<dbReference type="SUPFAM" id="SSF58104">
    <property type="entry name" value="Methyl-accepting chemotaxis protein (MCP) signaling domain"/>
    <property type="match status" value="1"/>
</dbReference>
<dbReference type="RefSeq" id="WP_160973989.1">
    <property type="nucleotide sequence ID" value="NZ_WWEN01000005.1"/>
</dbReference>
<dbReference type="Proteomes" id="UP000479043">
    <property type="component" value="Unassembled WGS sequence"/>
</dbReference>
<evidence type="ECO:0000313" key="6">
    <source>
        <dbReference type="EMBL" id="MYM56169.1"/>
    </source>
</evidence>
<organism evidence="6 7">
    <name type="scientific">Thalassovita mangrovi</name>
    <dbReference type="NCBI Taxonomy" id="2692236"/>
    <lineage>
        <taxon>Bacteria</taxon>
        <taxon>Pseudomonadati</taxon>
        <taxon>Pseudomonadota</taxon>
        <taxon>Alphaproteobacteria</taxon>
        <taxon>Rhodobacterales</taxon>
        <taxon>Roseobacteraceae</taxon>
        <taxon>Thalassovita</taxon>
    </lineage>
</organism>
<evidence type="ECO:0000256" key="2">
    <source>
        <dbReference type="ARBA" id="ARBA00029447"/>
    </source>
</evidence>
<proteinExistence type="inferred from homology"/>
<evidence type="ECO:0000313" key="7">
    <source>
        <dbReference type="Proteomes" id="UP000479043"/>
    </source>
</evidence>
<dbReference type="PROSITE" id="PS50111">
    <property type="entry name" value="CHEMOTAXIS_TRANSDUC_2"/>
    <property type="match status" value="1"/>
</dbReference>
<evidence type="ECO:0000256" key="1">
    <source>
        <dbReference type="ARBA" id="ARBA00022500"/>
    </source>
</evidence>
<keyword evidence="1" id="KW-0145">Chemotaxis</keyword>
<feature type="domain" description="Methyl-accepting transducer" evidence="5">
    <location>
        <begin position="184"/>
        <end position="410"/>
    </location>
</feature>
<accession>A0A6L8LSM3</accession>
<dbReference type="GO" id="GO:0006935">
    <property type="term" value="P:chemotaxis"/>
    <property type="evidence" value="ECO:0007669"/>
    <property type="project" value="UniProtKB-KW"/>
</dbReference>
<dbReference type="Gene3D" id="1.10.287.950">
    <property type="entry name" value="Methyl-accepting chemotaxis protein"/>
    <property type="match status" value="1"/>
</dbReference>